<dbReference type="RefSeq" id="WP_181932527.1">
    <property type="nucleotide sequence ID" value="NZ_CP054698.1"/>
</dbReference>
<gene>
    <name evidence="1" type="ORF">HUN01_18820</name>
</gene>
<name>A0A7D7LE09_9NOSO</name>
<reference evidence="2" key="1">
    <citation type="submission" date="2020-06" db="EMBL/GenBank/DDBJ databases">
        <title>Nostoc edaphicum CCNP1411 genome.</title>
        <authorList>
            <person name="Fidor A."/>
            <person name="Grabski M."/>
            <person name="Gawor J."/>
            <person name="Gromadka R."/>
            <person name="Wegrzyn G."/>
            <person name="Mazur-Marzec H."/>
        </authorList>
    </citation>
    <scope>NUCLEOTIDE SEQUENCE [LARGE SCALE GENOMIC DNA]</scope>
    <source>
        <strain evidence="2">CCNP1411</strain>
    </source>
</reference>
<dbReference type="KEGG" id="ned:HUN01_18820"/>
<evidence type="ECO:0000313" key="2">
    <source>
        <dbReference type="Proteomes" id="UP000514713"/>
    </source>
</evidence>
<dbReference type="EMBL" id="CP054698">
    <property type="protein sequence ID" value="QMS89530.1"/>
    <property type="molecule type" value="Genomic_DNA"/>
</dbReference>
<proteinExistence type="predicted"/>
<accession>A0A7D7LE09</accession>
<evidence type="ECO:0000313" key="1">
    <source>
        <dbReference type="EMBL" id="QMS89530.1"/>
    </source>
</evidence>
<keyword evidence="2" id="KW-1185">Reference proteome</keyword>
<protein>
    <submittedName>
        <fullName evidence="1">Uncharacterized protein</fullName>
    </submittedName>
</protein>
<sequence length="49" mass="5435">MSNKQQAVMDLGLVFEVFCKAIADSFTTAIAFLRFSVRRSLTLPQQAIA</sequence>
<organism evidence="1 2">
    <name type="scientific">Nostoc edaphicum CCNP1411</name>
    <dbReference type="NCBI Taxonomy" id="1472755"/>
    <lineage>
        <taxon>Bacteria</taxon>
        <taxon>Bacillati</taxon>
        <taxon>Cyanobacteriota</taxon>
        <taxon>Cyanophyceae</taxon>
        <taxon>Nostocales</taxon>
        <taxon>Nostocaceae</taxon>
        <taxon>Nostoc</taxon>
    </lineage>
</organism>
<dbReference type="AlphaFoldDB" id="A0A7D7LE09"/>
<dbReference type="Proteomes" id="UP000514713">
    <property type="component" value="Chromosome"/>
</dbReference>